<feature type="compositionally biased region" description="Basic and acidic residues" evidence="1">
    <location>
        <begin position="1"/>
        <end position="10"/>
    </location>
</feature>
<feature type="compositionally biased region" description="Basic and acidic residues" evidence="1">
    <location>
        <begin position="17"/>
        <end position="34"/>
    </location>
</feature>
<dbReference type="Proteomes" id="UP000566071">
    <property type="component" value="Unassembled WGS sequence"/>
</dbReference>
<keyword evidence="3" id="KW-1185">Reference proteome</keyword>
<comment type="caution">
    <text evidence="2">The sequence shown here is derived from an EMBL/GenBank/DDBJ whole genome shotgun (WGS) entry which is preliminary data.</text>
</comment>
<name>A0ABX1W0F0_9SPHI</name>
<accession>A0ABX1W0F0</accession>
<feature type="region of interest" description="Disordered" evidence="1">
    <location>
        <begin position="1"/>
        <end position="34"/>
    </location>
</feature>
<sequence>MDHQPADLKQGDAQQGLKEEPKAETAKAEEVKTEPKKFALNLEQTLKSVSDLHRLSIQRLALIARIKTLEEFEVKLVEENDELESNPYQGCKLIIEDDKRRQFVTNTPNLIRMVSQFIFDACHDKLAEIEANIVFPNA</sequence>
<evidence type="ECO:0000313" key="2">
    <source>
        <dbReference type="EMBL" id="NNU33692.1"/>
    </source>
</evidence>
<protein>
    <submittedName>
        <fullName evidence="2">Uncharacterized protein</fullName>
    </submittedName>
</protein>
<evidence type="ECO:0000313" key="3">
    <source>
        <dbReference type="Proteomes" id="UP000566071"/>
    </source>
</evidence>
<dbReference type="EMBL" id="JABFCR010000017">
    <property type="protein sequence ID" value="NNU33692.1"/>
    <property type="molecule type" value="Genomic_DNA"/>
</dbReference>
<reference evidence="2 3" key="1">
    <citation type="submission" date="2020-05" db="EMBL/GenBank/DDBJ databases">
        <authorList>
            <person name="Khan S.A."/>
            <person name="Jeon C.O."/>
            <person name="Chun B.H."/>
        </authorList>
    </citation>
    <scope>NUCLEOTIDE SEQUENCE [LARGE SCALE GENOMIC DNA]</scope>
    <source>
        <strain evidence="2 3">S1162</strain>
    </source>
</reference>
<organism evidence="2 3">
    <name type="scientific">Mucilaginibacter humi</name>
    <dbReference type="NCBI Taxonomy" id="2732510"/>
    <lineage>
        <taxon>Bacteria</taxon>
        <taxon>Pseudomonadati</taxon>
        <taxon>Bacteroidota</taxon>
        <taxon>Sphingobacteriia</taxon>
        <taxon>Sphingobacteriales</taxon>
        <taxon>Sphingobacteriaceae</taxon>
        <taxon>Mucilaginibacter</taxon>
    </lineage>
</organism>
<evidence type="ECO:0000256" key="1">
    <source>
        <dbReference type="SAM" id="MobiDB-lite"/>
    </source>
</evidence>
<dbReference type="RefSeq" id="WP_175269376.1">
    <property type="nucleotide sequence ID" value="NZ_JABFCR010000017.1"/>
</dbReference>
<gene>
    <name evidence="2" type="ORF">HK413_05200</name>
</gene>
<proteinExistence type="predicted"/>